<dbReference type="OrthoDB" id="447251at2759"/>
<dbReference type="EMBL" id="BMAV01003507">
    <property type="protein sequence ID" value="GFY43142.1"/>
    <property type="molecule type" value="Genomic_DNA"/>
</dbReference>
<dbReference type="AlphaFoldDB" id="A0A8X7BUJ3"/>
<accession>A0A8X7BUJ3</accession>
<proteinExistence type="predicted"/>
<gene>
    <name evidence="1" type="ORF">TNIN_354441</name>
</gene>
<name>A0A8X7BUJ3_9ARAC</name>
<protein>
    <submittedName>
        <fullName evidence="1">Uncharacterized protein</fullName>
    </submittedName>
</protein>
<feature type="non-terminal residue" evidence="1">
    <location>
        <position position="40"/>
    </location>
</feature>
<comment type="caution">
    <text evidence="1">The sequence shown here is derived from an EMBL/GenBank/DDBJ whole genome shotgun (WGS) entry which is preliminary data.</text>
</comment>
<organism evidence="1 2">
    <name type="scientific">Trichonephila inaurata madagascariensis</name>
    <dbReference type="NCBI Taxonomy" id="2747483"/>
    <lineage>
        <taxon>Eukaryota</taxon>
        <taxon>Metazoa</taxon>
        <taxon>Ecdysozoa</taxon>
        <taxon>Arthropoda</taxon>
        <taxon>Chelicerata</taxon>
        <taxon>Arachnida</taxon>
        <taxon>Araneae</taxon>
        <taxon>Araneomorphae</taxon>
        <taxon>Entelegynae</taxon>
        <taxon>Araneoidea</taxon>
        <taxon>Nephilidae</taxon>
        <taxon>Trichonephila</taxon>
        <taxon>Trichonephila inaurata</taxon>
    </lineage>
</organism>
<keyword evidence="2" id="KW-1185">Reference proteome</keyword>
<dbReference type="Proteomes" id="UP000886998">
    <property type="component" value="Unassembled WGS sequence"/>
</dbReference>
<evidence type="ECO:0000313" key="1">
    <source>
        <dbReference type="EMBL" id="GFY43142.1"/>
    </source>
</evidence>
<evidence type="ECO:0000313" key="2">
    <source>
        <dbReference type="Proteomes" id="UP000886998"/>
    </source>
</evidence>
<sequence>MQKGSACTFLYGPETKEEHKQEIEKTRRKWNTLEIFHKKG</sequence>
<reference evidence="1" key="1">
    <citation type="submission" date="2020-08" db="EMBL/GenBank/DDBJ databases">
        <title>Multicomponent nature underlies the extraordinary mechanical properties of spider dragline silk.</title>
        <authorList>
            <person name="Kono N."/>
            <person name="Nakamura H."/>
            <person name="Mori M."/>
            <person name="Yoshida Y."/>
            <person name="Ohtoshi R."/>
            <person name="Malay A.D."/>
            <person name="Moran D.A.P."/>
            <person name="Tomita M."/>
            <person name="Numata K."/>
            <person name="Arakawa K."/>
        </authorList>
    </citation>
    <scope>NUCLEOTIDE SEQUENCE</scope>
</reference>